<gene>
    <name evidence="1" type="ORF">GGR23_000727</name>
</gene>
<evidence type="ECO:0000313" key="2">
    <source>
        <dbReference type="Proteomes" id="UP000528286"/>
    </source>
</evidence>
<evidence type="ECO:0000313" key="1">
    <source>
        <dbReference type="EMBL" id="MBB4063566.1"/>
    </source>
</evidence>
<comment type="caution">
    <text evidence="1">The sequence shown here is derived from an EMBL/GenBank/DDBJ whole genome shotgun (WGS) entry which is preliminary data.</text>
</comment>
<organism evidence="1 2">
    <name type="scientific">Gellertiella hungarica</name>
    <dbReference type="NCBI Taxonomy" id="1572859"/>
    <lineage>
        <taxon>Bacteria</taxon>
        <taxon>Pseudomonadati</taxon>
        <taxon>Pseudomonadota</taxon>
        <taxon>Alphaproteobacteria</taxon>
        <taxon>Hyphomicrobiales</taxon>
        <taxon>Rhizobiaceae</taxon>
        <taxon>Gellertiella</taxon>
    </lineage>
</organism>
<dbReference type="RefSeq" id="WP_183364746.1">
    <property type="nucleotide sequence ID" value="NZ_JACIEZ010000001.1"/>
</dbReference>
<proteinExistence type="predicted"/>
<name>A0A7W6J2G9_9HYPH</name>
<sequence length="49" mass="5081">MPSDTRTWPIAAVAAALAALVLSVGFAGWIRHAGELMLSLGQAGLSWCL</sequence>
<reference evidence="1 2" key="1">
    <citation type="submission" date="2020-08" db="EMBL/GenBank/DDBJ databases">
        <title>Genomic Encyclopedia of Type Strains, Phase IV (KMG-IV): sequencing the most valuable type-strain genomes for metagenomic binning, comparative biology and taxonomic classification.</title>
        <authorList>
            <person name="Goeker M."/>
        </authorList>
    </citation>
    <scope>NUCLEOTIDE SEQUENCE [LARGE SCALE GENOMIC DNA]</scope>
    <source>
        <strain evidence="1 2">DSM 29853</strain>
    </source>
</reference>
<dbReference type="AlphaFoldDB" id="A0A7W6J2G9"/>
<keyword evidence="2" id="KW-1185">Reference proteome</keyword>
<accession>A0A7W6J2G9</accession>
<dbReference type="Proteomes" id="UP000528286">
    <property type="component" value="Unassembled WGS sequence"/>
</dbReference>
<protein>
    <submittedName>
        <fullName evidence="1">Uncharacterized protein</fullName>
    </submittedName>
</protein>
<dbReference type="EMBL" id="JACIEZ010000001">
    <property type="protein sequence ID" value="MBB4063566.1"/>
    <property type="molecule type" value="Genomic_DNA"/>
</dbReference>